<protein>
    <submittedName>
        <fullName evidence="1">Uncharacterized protein</fullName>
    </submittedName>
</protein>
<sequence>PTSRLLLPRTPSSCSSWPAPMPPSSARPTRLPLSMSSLPASPLPSSTPLPACSLPSSTPLPTCPRPTSPLPSTSPPPPTSPLPSLSPPSPMSPLPPLSPLPSWRTSSGGCMPPRLPGRPPSGMPPRVRRTSGSSRRSSRTCTGSTSSPPTSAPLSWTSLPGLPPRSPPIWTSPLSTRSPLLPASSVRHMTAPPPTSPQPTTVLPPTSPQPTTAPPTSSRPRTRVPRPRSPPCPGRSWPSSPTSSRALLTSTLLLPTSPSEPARAGLMPRTSPPWCPSTPSQWPTLRGAGPTTTTMTTTTTTTTARPTRRPRSGAARARWSPVTTTPRSAATTTCASPRQTRERAGPWTKTCSSTSASRTRSRRPASRSPRCFWSGVAAATRSSPRL</sequence>
<reference evidence="1" key="1">
    <citation type="submission" date="2022-07" db="EMBL/GenBank/DDBJ databases">
        <title>Phylogenomic reconstructions and comparative analyses of Kickxellomycotina fungi.</title>
        <authorList>
            <person name="Reynolds N.K."/>
            <person name="Stajich J.E."/>
            <person name="Barry K."/>
            <person name="Grigoriev I.V."/>
            <person name="Crous P."/>
            <person name="Smith M.E."/>
        </authorList>
    </citation>
    <scope>NUCLEOTIDE SEQUENCE</scope>
    <source>
        <strain evidence="1">CBS 109366</strain>
    </source>
</reference>
<dbReference type="EMBL" id="JANBUJ010003366">
    <property type="protein sequence ID" value="KAJ2760920.1"/>
    <property type="molecule type" value="Genomic_DNA"/>
</dbReference>
<feature type="non-terminal residue" evidence="1">
    <location>
        <position position="1"/>
    </location>
</feature>
<organism evidence="1 2">
    <name type="scientific">Coemansia nantahalensis</name>
    <dbReference type="NCBI Taxonomy" id="2789366"/>
    <lineage>
        <taxon>Eukaryota</taxon>
        <taxon>Fungi</taxon>
        <taxon>Fungi incertae sedis</taxon>
        <taxon>Zoopagomycota</taxon>
        <taxon>Kickxellomycotina</taxon>
        <taxon>Kickxellomycetes</taxon>
        <taxon>Kickxellales</taxon>
        <taxon>Kickxellaceae</taxon>
        <taxon>Coemansia</taxon>
    </lineage>
</organism>
<proteinExistence type="predicted"/>
<gene>
    <name evidence="1" type="ORF">IWQ57_006182</name>
</gene>
<accession>A0ACC1JKS9</accession>
<evidence type="ECO:0000313" key="1">
    <source>
        <dbReference type="EMBL" id="KAJ2760920.1"/>
    </source>
</evidence>
<comment type="caution">
    <text evidence="1">The sequence shown here is derived from an EMBL/GenBank/DDBJ whole genome shotgun (WGS) entry which is preliminary data.</text>
</comment>
<evidence type="ECO:0000313" key="2">
    <source>
        <dbReference type="Proteomes" id="UP001140234"/>
    </source>
</evidence>
<name>A0ACC1JKS9_9FUNG</name>
<feature type="non-terminal residue" evidence="1">
    <location>
        <position position="386"/>
    </location>
</feature>
<dbReference type="Proteomes" id="UP001140234">
    <property type="component" value="Unassembled WGS sequence"/>
</dbReference>
<keyword evidence="2" id="KW-1185">Reference proteome</keyword>